<evidence type="ECO:0000313" key="2">
    <source>
        <dbReference type="EMBL" id="RQW13079.1"/>
    </source>
</evidence>
<dbReference type="InterPro" id="IPR006674">
    <property type="entry name" value="HD_domain"/>
</dbReference>
<dbReference type="AlphaFoldDB" id="A0A3N9PB30"/>
<dbReference type="Gene3D" id="1.20.58.1910">
    <property type="match status" value="1"/>
</dbReference>
<dbReference type="Pfam" id="PF01966">
    <property type="entry name" value="HD"/>
    <property type="match status" value="1"/>
</dbReference>
<dbReference type="SMART" id="SM00471">
    <property type="entry name" value="HDc"/>
    <property type="match status" value="1"/>
</dbReference>
<reference evidence="2 3" key="1">
    <citation type="submission" date="2018-11" db="EMBL/GenBank/DDBJ databases">
        <title>Genome sequence of strain 7197.</title>
        <authorList>
            <person name="Gao J."/>
            <person name="Sun J."/>
        </authorList>
    </citation>
    <scope>NUCLEOTIDE SEQUENCE [LARGE SCALE GENOMIC DNA]</scope>
    <source>
        <strain evidence="2 3">7197</strain>
    </source>
</reference>
<comment type="caution">
    <text evidence="2">The sequence shown here is derived from an EMBL/GenBank/DDBJ whole genome shotgun (WGS) entry which is preliminary data.</text>
</comment>
<dbReference type="InterPro" id="IPR003607">
    <property type="entry name" value="HD/PDEase_dom"/>
</dbReference>
<sequence length="215" mass="24536">MNKEWVLEKTRQFVKGKLEGEGSGHDWWHIVRVSNNALNIANQTEGTDCFIVELGALLHDIADHKFGHTDEDRRRMISDLLIELEVSYEIIEEVIYIANHISFKGGTNKHKLSTIEAKIVQDADRLDAIGAIGLGRAFAYGGHINRPMYNPALNKETAKDIDGYTGNDTISHFYEKLLLLKDLMNTEIGAQKAQRRHDIMLEFLNHFYAEWNGEI</sequence>
<dbReference type="EMBL" id="RQPI01000001">
    <property type="protein sequence ID" value="RQW13079.1"/>
    <property type="molecule type" value="Genomic_DNA"/>
</dbReference>
<accession>A0A3N9PB30</accession>
<dbReference type="PANTHER" id="PTHR33594:SF1">
    <property type="entry name" value="HD_PDEASE DOMAIN-CONTAINING PROTEIN"/>
    <property type="match status" value="1"/>
</dbReference>
<dbReference type="CDD" id="cd00077">
    <property type="entry name" value="HDc"/>
    <property type="match status" value="1"/>
</dbReference>
<gene>
    <name evidence="2" type="ORF">EH198_01220</name>
</gene>
<name>A0A3N9PB30_9BACL</name>
<dbReference type="Proteomes" id="UP000282529">
    <property type="component" value="Unassembled WGS sequence"/>
</dbReference>
<dbReference type="RefSeq" id="WP_124693736.1">
    <property type="nucleotide sequence ID" value="NZ_JBHUFE010000016.1"/>
</dbReference>
<organism evidence="2 3">
    <name type="scientific">Paenibacillus rhizophilus</name>
    <dbReference type="NCBI Taxonomy" id="1850366"/>
    <lineage>
        <taxon>Bacteria</taxon>
        <taxon>Bacillati</taxon>
        <taxon>Bacillota</taxon>
        <taxon>Bacilli</taxon>
        <taxon>Bacillales</taxon>
        <taxon>Paenibacillaceae</taxon>
        <taxon>Paenibacillus</taxon>
    </lineage>
</organism>
<evidence type="ECO:0000259" key="1">
    <source>
        <dbReference type="SMART" id="SM00471"/>
    </source>
</evidence>
<dbReference type="PANTHER" id="PTHR33594">
    <property type="entry name" value="SUPERFAMILY HYDROLASE, PUTATIVE (AFU_ORTHOLOGUE AFUA_1G03035)-RELATED"/>
    <property type="match status" value="1"/>
</dbReference>
<proteinExistence type="predicted"/>
<dbReference type="OrthoDB" id="9797344at2"/>
<dbReference type="Gene3D" id="1.10.472.50">
    <property type="entry name" value="HD-domain/PDEase-like"/>
    <property type="match status" value="1"/>
</dbReference>
<feature type="domain" description="HD/PDEase" evidence="1">
    <location>
        <begin position="22"/>
        <end position="138"/>
    </location>
</feature>
<dbReference type="SUPFAM" id="SSF109604">
    <property type="entry name" value="HD-domain/PDEase-like"/>
    <property type="match status" value="1"/>
</dbReference>
<protein>
    <submittedName>
        <fullName evidence="2">HD domain-containing protein</fullName>
    </submittedName>
</protein>
<keyword evidence="3" id="KW-1185">Reference proteome</keyword>
<evidence type="ECO:0000313" key="3">
    <source>
        <dbReference type="Proteomes" id="UP000282529"/>
    </source>
</evidence>